<dbReference type="RefSeq" id="WP_345003348.1">
    <property type="nucleotide sequence ID" value="NZ_BAAAXV010000012.1"/>
</dbReference>
<accession>A0ABV5S6L7</accession>
<proteinExistence type="predicted"/>
<gene>
    <name evidence="2" type="ORF">ACFFSA_24055</name>
</gene>
<organism evidence="2 3">
    <name type="scientific">Nonomuraea helvata</name>
    <dbReference type="NCBI Taxonomy" id="37484"/>
    <lineage>
        <taxon>Bacteria</taxon>
        <taxon>Bacillati</taxon>
        <taxon>Actinomycetota</taxon>
        <taxon>Actinomycetes</taxon>
        <taxon>Streptosporangiales</taxon>
        <taxon>Streptosporangiaceae</taxon>
        <taxon>Nonomuraea</taxon>
    </lineage>
</organism>
<reference evidence="2 3" key="1">
    <citation type="submission" date="2024-09" db="EMBL/GenBank/DDBJ databases">
        <authorList>
            <person name="Sun Q."/>
            <person name="Mori K."/>
        </authorList>
    </citation>
    <scope>NUCLEOTIDE SEQUENCE [LARGE SCALE GENOMIC DNA]</scope>
    <source>
        <strain evidence="2 3">JCM 3143</strain>
    </source>
</reference>
<feature type="chain" id="PRO_5045926070" description="Secreted protein" evidence="1">
    <location>
        <begin position="26"/>
        <end position="202"/>
    </location>
</feature>
<dbReference type="Proteomes" id="UP001589532">
    <property type="component" value="Unassembled WGS sequence"/>
</dbReference>
<evidence type="ECO:0000313" key="3">
    <source>
        <dbReference type="Proteomes" id="UP001589532"/>
    </source>
</evidence>
<keyword evidence="1" id="KW-0732">Signal</keyword>
<evidence type="ECO:0000313" key="2">
    <source>
        <dbReference type="EMBL" id="MFB9626171.1"/>
    </source>
</evidence>
<comment type="caution">
    <text evidence="2">The sequence shown here is derived from an EMBL/GenBank/DDBJ whole genome shotgun (WGS) entry which is preliminary data.</text>
</comment>
<sequence>MSKTRRHLTPLAIIAAAMTVGLTQAASPVAASPPTASHTAPVSPPVTSPQLVGLYELATPIDGYFYTASVAERDTMIRDHGFRFVGQVYSISRTTFPGSTGLHRLRAADRDAYLLALPDEADALQAGGTFVDQGVVGYIDEDPDEWSSRLSAGGKLAAVFRISKAGVWRVVNTRLMDQLCLEPGATWTLDGLLASVWSPDGA</sequence>
<evidence type="ECO:0000256" key="1">
    <source>
        <dbReference type="SAM" id="SignalP"/>
    </source>
</evidence>
<keyword evidence="3" id="KW-1185">Reference proteome</keyword>
<protein>
    <recommendedName>
        <fullName evidence="4">Secreted protein</fullName>
    </recommendedName>
</protein>
<name>A0ABV5S6L7_9ACTN</name>
<evidence type="ECO:0008006" key="4">
    <source>
        <dbReference type="Google" id="ProtNLM"/>
    </source>
</evidence>
<dbReference type="EMBL" id="JBHMBW010000021">
    <property type="protein sequence ID" value="MFB9626171.1"/>
    <property type="molecule type" value="Genomic_DNA"/>
</dbReference>
<feature type="signal peptide" evidence="1">
    <location>
        <begin position="1"/>
        <end position="25"/>
    </location>
</feature>